<evidence type="ECO:0000313" key="12">
    <source>
        <dbReference type="Proteomes" id="UP001151582"/>
    </source>
</evidence>
<evidence type="ECO:0000313" key="11">
    <source>
        <dbReference type="EMBL" id="KAJ1982560.1"/>
    </source>
</evidence>
<dbReference type="EMBL" id="JANBQB010000086">
    <property type="protein sequence ID" value="KAJ1982560.1"/>
    <property type="molecule type" value="Genomic_DNA"/>
</dbReference>
<feature type="region of interest" description="Disordered" evidence="9">
    <location>
        <begin position="90"/>
        <end position="144"/>
    </location>
</feature>
<keyword evidence="6" id="KW-0863">Zinc-finger</keyword>
<keyword evidence="12" id="KW-1185">Reference proteome</keyword>
<evidence type="ECO:0000256" key="8">
    <source>
        <dbReference type="ARBA" id="ARBA00034126"/>
    </source>
</evidence>
<dbReference type="Gene3D" id="3.30.160.60">
    <property type="entry name" value="Classic Zinc Finger"/>
    <property type="match status" value="1"/>
</dbReference>
<comment type="subcellular location">
    <subcellularLocation>
        <location evidence="1">Cytoplasm</location>
    </subcellularLocation>
</comment>
<comment type="caution">
    <text evidence="11">The sequence shown here is derived from an EMBL/GenBank/DDBJ whole genome shotgun (WGS) entry which is preliminary data.</text>
</comment>
<dbReference type="GO" id="GO:0003676">
    <property type="term" value="F:nucleic acid binding"/>
    <property type="evidence" value="ECO:0007669"/>
    <property type="project" value="InterPro"/>
</dbReference>
<name>A0A9W8B535_9FUNG</name>
<evidence type="ECO:0000256" key="5">
    <source>
        <dbReference type="ARBA" id="ARBA00022737"/>
    </source>
</evidence>
<dbReference type="PROSITE" id="PS00028">
    <property type="entry name" value="ZINC_FINGER_C2H2_1"/>
    <property type="match status" value="2"/>
</dbReference>
<comment type="similarity">
    <text evidence="8">Belongs to the REI1 family.</text>
</comment>
<dbReference type="Proteomes" id="UP001151582">
    <property type="component" value="Unassembled WGS sequence"/>
</dbReference>
<dbReference type="SMART" id="SM00451">
    <property type="entry name" value="ZnF_U1"/>
    <property type="match status" value="2"/>
</dbReference>
<dbReference type="InterPro" id="IPR041661">
    <property type="entry name" value="ZN622/Rei1/Reh1_Znf-C2H2"/>
</dbReference>
<dbReference type="InterPro" id="IPR013087">
    <property type="entry name" value="Znf_C2H2_type"/>
</dbReference>
<proteinExistence type="inferred from homology"/>
<organism evidence="11 12">
    <name type="scientific">Dimargaris verticillata</name>
    <dbReference type="NCBI Taxonomy" id="2761393"/>
    <lineage>
        <taxon>Eukaryota</taxon>
        <taxon>Fungi</taxon>
        <taxon>Fungi incertae sedis</taxon>
        <taxon>Zoopagomycota</taxon>
        <taxon>Kickxellomycotina</taxon>
        <taxon>Dimargaritomycetes</taxon>
        <taxon>Dimargaritales</taxon>
        <taxon>Dimargaritaceae</taxon>
        <taxon>Dimargaris</taxon>
    </lineage>
</organism>
<accession>A0A9W8B535</accession>
<evidence type="ECO:0000259" key="10">
    <source>
        <dbReference type="PROSITE" id="PS00028"/>
    </source>
</evidence>
<dbReference type="Pfam" id="PF12756">
    <property type="entry name" value="zf-C2H2_2"/>
    <property type="match status" value="1"/>
</dbReference>
<dbReference type="GO" id="GO:0030687">
    <property type="term" value="C:preribosome, large subunit precursor"/>
    <property type="evidence" value="ECO:0007669"/>
    <property type="project" value="TreeGrafter"/>
</dbReference>
<evidence type="ECO:0000256" key="1">
    <source>
        <dbReference type="ARBA" id="ARBA00004496"/>
    </source>
</evidence>
<dbReference type="GO" id="GO:0005737">
    <property type="term" value="C:cytoplasm"/>
    <property type="evidence" value="ECO:0007669"/>
    <property type="project" value="UniProtKB-SubCell"/>
</dbReference>
<dbReference type="InterPro" id="IPR040025">
    <property type="entry name" value="Znf622/Rei1/Reh1"/>
</dbReference>
<dbReference type="SUPFAM" id="SSF57667">
    <property type="entry name" value="beta-beta-alpha zinc fingers"/>
    <property type="match status" value="3"/>
</dbReference>
<keyword evidence="5" id="KW-0677">Repeat</keyword>
<dbReference type="OrthoDB" id="19329at2759"/>
<dbReference type="PANTHER" id="PTHR13182">
    <property type="entry name" value="ZINC FINGER PROTEIN 622"/>
    <property type="match status" value="1"/>
</dbReference>
<feature type="domain" description="C2H2-type" evidence="10">
    <location>
        <begin position="11"/>
        <end position="33"/>
    </location>
</feature>
<protein>
    <submittedName>
        <fullName evidence="11">Pre-60S factor rei1</fullName>
    </submittedName>
</protein>
<evidence type="ECO:0000256" key="4">
    <source>
        <dbReference type="ARBA" id="ARBA00022723"/>
    </source>
</evidence>
<dbReference type="PANTHER" id="PTHR13182:SF8">
    <property type="entry name" value="CYTOPLASMIC 60S SUBUNIT BIOGENESIS FACTOR ZNF622"/>
    <property type="match status" value="1"/>
</dbReference>
<keyword evidence="7" id="KW-0862">Zinc</keyword>
<dbReference type="InterPro" id="IPR036236">
    <property type="entry name" value="Znf_C2H2_sf"/>
</dbReference>
<evidence type="ECO:0000256" key="7">
    <source>
        <dbReference type="ARBA" id="ARBA00022833"/>
    </source>
</evidence>
<dbReference type="GO" id="GO:0008270">
    <property type="term" value="F:zinc ion binding"/>
    <property type="evidence" value="ECO:0007669"/>
    <property type="project" value="UniProtKB-KW"/>
</dbReference>
<dbReference type="AlphaFoldDB" id="A0A9W8B535"/>
<keyword evidence="3" id="KW-0690">Ribosome biogenesis</keyword>
<gene>
    <name evidence="11" type="primary">REI1</name>
    <name evidence="11" type="ORF">H4R34_001668</name>
</gene>
<evidence type="ECO:0000256" key="2">
    <source>
        <dbReference type="ARBA" id="ARBA00022490"/>
    </source>
</evidence>
<keyword evidence="2" id="KW-0963">Cytoplasm</keyword>
<evidence type="ECO:0000256" key="9">
    <source>
        <dbReference type="SAM" id="MobiDB-lite"/>
    </source>
</evidence>
<reference evidence="11" key="1">
    <citation type="submission" date="2022-07" db="EMBL/GenBank/DDBJ databases">
        <title>Phylogenomic reconstructions and comparative analyses of Kickxellomycotina fungi.</title>
        <authorList>
            <person name="Reynolds N.K."/>
            <person name="Stajich J.E."/>
            <person name="Barry K."/>
            <person name="Grigoriev I.V."/>
            <person name="Crous P."/>
            <person name="Smith M.E."/>
        </authorList>
    </citation>
    <scope>NUCLEOTIDE SEQUENCE</scope>
    <source>
        <strain evidence="11">RSA 567</strain>
    </source>
</reference>
<keyword evidence="4" id="KW-0479">Metal-binding</keyword>
<dbReference type="GO" id="GO:0042273">
    <property type="term" value="P:ribosomal large subunit biogenesis"/>
    <property type="evidence" value="ECO:0007669"/>
    <property type="project" value="TreeGrafter"/>
</dbReference>
<dbReference type="SMART" id="SM00355">
    <property type="entry name" value="ZnF_C2H2"/>
    <property type="match status" value="4"/>
</dbReference>
<dbReference type="InterPro" id="IPR022755">
    <property type="entry name" value="Znf_C2H2_jaz"/>
</dbReference>
<dbReference type="Pfam" id="PF12171">
    <property type="entry name" value="zf-C2H2_jaz"/>
    <property type="match status" value="1"/>
</dbReference>
<sequence length="437" mass="49533">MASDSANLYTCLACQVAFHSAELQRTHYRSDWHRYNLKRKMAELPPVTADNFAQRVLAQQAKQTEEATKGGFSARCNLCQKAYSSQNAYNSHLSSKKHKDAQAKATAKSSDSVSEEVAGADQKVHDFPLGDNDQAMATDEPNNTARAQAVAQEREINRALDNAQTEEEVYELLEKKMQMARRLSLEECLFCDTHSATFEDNMAHMAQAHSLFIPDVEYVADLRGLITYLGEKITVANVCLYCNGRGRTMRSLDAVRNHMLDKGHCMIAYDNEDDILELSDYYDFSTTYPGDKMEGEPHATAAMNTEEPETRLTLAEARAEGIVFDADAAELVLPSGQRLGHRDLKRYYKQRFRVEDTRESVVINRLLTQYAEDGAFASAAHKQANDRALIMNQPRGRWALRQQHPSIMVKRRQLEYDAKVGAKANKLQKYFRHQILF</sequence>
<evidence type="ECO:0000256" key="3">
    <source>
        <dbReference type="ARBA" id="ARBA00022517"/>
    </source>
</evidence>
<evidence type="ECO:0000256" key="6">
    <source>
        <dbReference type="ARBA" id="ARBA00022771"/>
    </source>
</evidence>
<dbReference type="InterPro" id="IPR003604">
    <property type="entry name" value="Matrin/U1-like-C_Znf_C2H2"/>
</dbReference>
<feature type="domain" description="C2H2-type" evidence="10">
    <location>
        <begin position="76"/>
        <end position="98"/>
    </location>
</feature>